<evidence type="ECO:0000313" key="1">
    <source>
        <dbReference type="EMBL" id="KAG6738112.1"/>
    </source>
</evidence>
<sequence length="111" mass="12876">MEVVADFEKLDPCTVINPPHCTQESFTLHACKCLKEDIDVSCYHLLRHDYLLSLIPLRPPGFPLLTYFPAHFLSSKFELFEVHIRKECLAFLLVYSWKVDTCSESTEINNI</sequence>
<keyword evidence="2" id="KW-1185">Reference proteome</keyword>
<comment type="caution">
    <text evidence="1">The sequence shown here is derived from an EMBL/GenBank/DDBJ whole genome shotgun (WGS) entry which is preliminary data.</text>
</comment>
<accession>A0A8X8C1S6</accession>
<evidence type="ECO:0000313" key="2">
    <source>
        <dbReference type="Proteomes" id="UP000886885"/>
    </source>
</evidence>
<organism evidence="1 2">
    <name type="scientific">Populus tomentosa</name>
    <name type="common">Chinese white poplar</name>
    <dbReference type="NCBI Taxonomy" id="118781"/>
    <lineage>
        <taxon>Eukaryota</taxon>
        <taxon>Viridiplantae</taxon>
        <taxon>Streptophyta</taxon>
        <taxon>Embryophyta</taxon>
        <taxon>Tracheophyta</taxon>
        <taxon>Spermatophyta</taxon>
        <taxon>Magnoliopsida</taxon>
        <taxon>eudicotyledons</taxon>
        <taxon>Gunneridae</taxon>
        <taxon>Pentapetalae</taxon>
        <taxon>rosids</taxon>
        <taxon>fabids</taxon>
        <taxon>Malpighiales</taxon>
        <taxon>Salicaceae</taxon>
        <taxon>Saliceae</taxon>
        <taxon>Populus</taxon>
    </lineage>
</organism>
<dbReference type="Proteomes" id="UP000886885">
    <property type="component" value="Chromosome 19D"/>
</dbReference>
<proteinExistence type="predicted"/>
<gene>
    <name evidence="1" type="ORF">POTOM_059671</name>
</gene>
<protein>
    <submittedName>
        <fullName evidence="1">Uncharacterized protein</fullName>
    </submittedName>
</protein>
<dbReference type="EMBL" id="JAAWWB010000038">
    <property type="protein sequence ID" value="KAG6738112.1"/>
    <property type="molecule type" value="Genomic_DNA"/>
</dbReference>
<name>A0A8X8C1S6_POPTO</name>
<dbReference type="AlphaFoldDB" id="A0A8X8C1S6"/>
<reference evidence="1" key="1">
    <citation type="journal article" date="2020" name="bioRxiv">
        <title>Hybrid origin of Populus tomentosa Carr. identified through genome sequencing and phylogenomic analysis.</title>
        <authorList>
            <person name="An X."/>
            <person name="Gao K."/>
            <person name="Chen Z."/>
            <person name="Li J."/>
            <person name="Yang X."/>
            <person name="Yang X."/>
            <person name="Zhou J."/>
            <person name="Guo T."/>
            <person name="Zhao T."/>
            <person name="Huang S."/>
            <person name="Miao D."/>
            <person name="Khan W.U."/>
            <person name="Rao P."/>
            <person name="Ye M."/>
            <person name="Lei B."/>
            <person name="Liao W."/>
            <person name="Wang J."/>
            <person name="Ji L."/>
            <person name="Li Y."/>
            <person name="Guo B."/>
            <person name="Mustafa N.S."/>
            <person name="Li S."/>
            <person name="Yun Q."/>
            <person name="Keller S.R."/>
            <person name="Mao J."/>
            <person name="Zhang R."/>
            <person name="Strauss S.H."/>
        </authorList>
    </citation>
    <scope>NUCLEOTIDE SEQUENCE</scope>
    <source>
        <strain evidence="1">GM15</strain>
        <tissue evidence="1">Leaf</tissue>
    </source>
</reference>